<keyword evidence="3" id="KW-1185">Reference proteome</keyword>
<dbReference type="InterPro" id="IPR036465">
    <property type="entry name" value="vWFA_dom_sf"/>
</dbReference>
<dbReference type="PROSITE" id="PS51257">
    <property type="entry name" value="PROKAR_LIPOPROTEIN"/>
    <property type="match status" value="1"/>
</dbReference>
<dbReference type="SUPFAM" id="SSF48452">
    <property type="entry name" value="TPR-like"/>
    <property type="match status" value="1"/>
</dbReference>
<dbReference type="KEGG" id="uam:UABAM_02595"/>
<protein>
    <recommendedName>
        <fullName evidence="1">VIT domain-containing protein</fullName>
    </recommendedName>
</protein>
<dbReference type="Gene3D" id="3.40.50.410">
    <property type="entry name" value="von Willebrand factor, type A domain"/>
    <property type="match status" value="1"/>
</dbReference>
<dbReference type="RefSeq" id="WP_151968407.1">
    <property type="nucleotide sequence ID" value="NZ_AP019860.1"/>
</dbReference>
<accession>A0A5S9ILU1</accession>
<feature type="domain" description="VIT" evidence="1">
    <location>
        <begin position="441"/>
        <end position="609"/>
    </location>
</feature>
<evidence type="ECO:0000313" key="2">
    <source>
        <dbReference type="EMBL" id="BBM84239.1"/>
    </source>
</evidence>
<organism evidence="2 3">
    <name type="scientific">Uabimicrobium amorphum</name>
    <dbReference type="NCBI Taxonomy" id="2596890"/>
    <lineage>
        <taxon>Bacteria</taxon>
        <taxon>Pseudomonadati</taxon>
        <taxon>Planctomycetota</taxon>
        <taxon>Candidatus Uabimicrobiia</taxon>
        <taxon>Candidatus Uabimicrobiales</taxon>
        <taxon>Candidatus Uabimicrobiaceae</taxon>
        <taxon>Candidatus Uabimicrobium</taxon>
    </lineage>
</organism>
<dbReference type="SUPFAM" id="SSF53300">
    <property type="entry name" value="vWA-like"/>
    <property type="match status" value="1"/>
</dbReference>
<evidence type="ECO:0000313" key="3">
    <source>
        <dbReference type="Proteomes" id="UP000326354"/>
    </source>
</evidence>
<sequence length="1368" mass="157501">MQSKLIIILIFMVGCSMMDAPQQISEKTPQNSAKENKTITEVKPKLEDAELPLGEELEESNNVTIVNSDTLLLPESEGRVAPDEIRDFPGPPIDLKRLGHRPEELRANLLIADEDDDLKIERVKVEIRKLFRNAWDLSEKGEYAQATAEVQKVQEIIKWVPYHYNFVDPYGQFAQVFYQHLQKKGSAKDLGSYICEQISLKTQQMNEENFARSYASIKQMEKFAEFLPQLRATCHYSDQVKNALAVVAKNQSSKVEKSLVHISKLRKDRQYDQALSELHKLKKDLVFVSRSENEKLSQKLSTKILECTVEKDREIHIAANDNVRQGKAYLQKELYQKAVLSLERAHKQLLSLNYKHTSKTLEVAKLLASAKDKKISVDIHALVAKGKQLLAQGNEEEGTAAWKQAQKMLTSIPYQQDRKLRDVSRKIKQYFYQRQTPTKKHRNVAQIRVGENQYLTLKELRVIVKVEDFRVRTIVDHVFYNPFPRQLEGSFRYSLPDNASMGYFAFYPDMEKKAVRIGDASAKLPQLPSLTKIADTKIDDFFKEETNVFGDPKVAHVVPKQKALIAYEETTRRRVDPALVEWVSENTFRARVFPLQERGYQRVVIAYDQTLPVKSGRCEYQFQLPDLPQSNISAVLLAKTPGMCNLRRGPKHDRWFSYELHGAAENILYAFQPRQHQFIFSKDGGNRYMYGSVDLQIPRKKIEREESPAIFLLDTSLSQETIEFEHYVQLLENILKHNRISKFNVLLFDVESRWLYDDWQLNTSETRRNFKKNLDGLLLEGATNIENALSTLAEKLTVKGIDVFVLSNGAATWGELSLKRVIAKFKQEVPHIPSFFCYNLQSATTHELANLVEQFGGNIFATSVGDDMEKVATAHCHEPFLVGRIETDGLQDVIFHHDFRSVYPGQQLIVAGKVVSQNPTITIHGSFAGKSQVFPITILDKEDGELAARGFGEMVVKRMENLDDPNLEKTIIAYAKHFSIPGKTCSLLMLDTKEDYKRFQVDLHKNTTLQQVAFAIRYSQVPENVSFFKSDFDYVLQSLPQQALEKSDVVKILALVRDEDFAVHSENLPQNIKTYHDIPAEYLRKRNQNSEDLHNYIVEGKRRYDEGLVADYIRCLSCAVEEQPRKSDVLRMVAYDLLAKEKPEYALGLLVRVCKKRPFEPQSYRDIAKCYASMKNYKVAALYYEITLAGKWHRRFQRINTATAFEYAYMIQQALYEENLHEMERKFWQERLVRLVTNHKVVQKKADVVVIVTWNTDNSDVDLWVTEPNGEECGHSNRKTQIGGRLLDDVLQGYGPELYILPKAPSGKYSIATKYYSANTNRLEEATFVNVTVITRAGDRDQKVHHFCKMLSQTKQTTPIYSFSWPER</sequence>
<name>A0A5S9ILU1_UABAM</name>
<dbReference type="InterPro" id="IPR013694">
    <property type="entry name" value="VIT"/>
</dbReference>
<dbReference type="CDD" id="cd00198">
    <property type="entry name" value="vWFA"/>
    <property type="match status" value="1"/>
</dbReference>
<dbReference type="EMBL" id="AP019860">
    <property type="protein sequence ID" value="BBM84239.1"/>
    <property type="molecule type" value="Genomic_DNA"/>
</dbReference>
<reference evidence="2 3" key="1">
    <citation type="submission" date="2019-08" db="EMBL/GenBank/DDBJ databases">
        <title>Complete genome sequence of Candidatus Uab amorphum.</title>
        <authorList>
            <person name="Shiratori T."/>
            <person name="Suzuki S."/>
            <person name="Kakizawa Y."/>
            <person name="Ishida K."/>
        </authorList>
    </citation>
    <scope>NUCLEOTIDE SEQUENCE [LARGE SCALE GENOMIC DNA]</scope>
    <source>
        <strain evidence="2 3">SRT547</strain>
    </source>
</reference>
<dbReference type="Proteomes" id="UP000326354">
    <property type="component" value="Chromosome"/>
</dbReference>
<dbReference type="Gene3D" id="1.25.40.10">
    <property type="entry name" value="Tetratricopeptide repeat domain"/>
    <property type="match status" value="1"/>
</dbReference>
<dbReference type="OrthoDB" id="266279at2"/>
<gene>
    <name evidence="2" type="ORF">UABAM_02595</name>
</gene>
<evidence type="ECO:0000259" key="1">
    <source>
        <dbReference type="PROSITE" id="PS51468"/>
    </source>
</evidence>
<proteinExistence type="predicted"/>
<dbReference type="InterPro" id="IPR011990">
    <property type="entry name" value="TPR-like_helical_dom_sf"/>
</dbReference>
<dbReference type="PROSITE" id="PS51468">
    <property type="entry name" value="VIT"/>
    <property type="match status" value="1"/>
</dbReference>